<name>A0AAD8HP67_9APIA</name>
<keyword evidence="2" id="KW-1133">Transmembrane helix</keyword>
<protein>
    <submittedName>
        <fullName evidence="3">Regulator of nonsense transcripts 3B like</fullName>
    </submittedName>
</protein>
<feature type="transmembrane region" description="Helical" evidence="2">
    <location>
        <begin position="20"/>
        <end position="42"/>
    </location>
</feature>
<feature type="compositionally biased region" description="Polar residues" evidence="1">
    <location>
        <begin position="57"/>
        <end position="66"/>
    </location>
</feature>
<keyword evidence="2" id="KW-0812">Transmembrane</keyword>
<feature type="region of interest" description="Disordered" evidence="1">
    <location>
        <begin position="47"/>
        <end position="92"/>
    </location>
</feature>
<comment type="caution">
    <text evidence="3">The sequence shown here is derived from an EMBL/GenBank/DDBJ whole genome shotgun (WGS) entry which is preliminary data.</text>
</comment>
<dbReference type="Proteomes" id="UP001237642">
    <property type="component" value="Unassembled WGS sequence"/>
</dbReference>
<dbReference type="PANTHER" id="PTHR36801">
    <property type="entry name" value="OS06G0150200 PROTEIN"/>
    <property type="match status" value="1"/>
</dbReference>
<feature type="region of interest" description="Disordered" evidence="1">
    <location>
        <begin position="178"/>
        <end position="200"/>
    </location>
</feature>
<gene>
    <name evidence="3" type="ORF">POM88_036378</name>
</gene>
<dbReference type="PROSITE" id="PS51257">
    <property type="entry name" value="PROKAR_LIPOPROTEIN"/>
    <property type="match status" value="1"/>
</dbReference>
<reference evidence="3" key="1">
    <citation type="submission" date="2023-02" db="EMBL/GenBank/DDBJ databases">
        <title>Genome of toxic invasive species Heracleum sosnowskyi carries increased number of genes despite the absence of recent whole-genome duplications.</title>
        <authorList>
            <person name="Schelkunov M."/>
            <person name="Shtratnikova V."/>
            <person name="Makarenko M."/>
            <person name="Klepikova A."/>
            <person name="Omelchenko D."/>
            <person name="Novikova G."/>
            <person name="Obukhova E."/>
            <person name="Bogdanov V."/>
            <person name="Penin A."/>
            <person name="Logacheva M."/>
        </authorList>
    </citation>
    <scope>NUCLEOTIDE SEQUENCE</scope>
    <source>
        <strain evidence="3">Hsosn_3</strain>
        <tissue evidence="3">Leaf</tissue>
    </source>
</reference>
<organism evidence="3 4">
    <name type="scientific">Heracleum sosnowskyi</name>
    <dbReference type="NCBI Taxonomy" id="360622"/>
    <lineage>
        <taxon>Eukaryota</taxon>
        <taxon>Viridiplantae</taxon>
        <taxon>Streptophyta</taxon>
        <taxon>Embryophyta</taxon>
        <taxon>Tracheophyta</taxon>
        <taxon>Spermatophyta</taxon>
        <taxon>Magnoliopsida</taxon>
        <taxon>eudicotyledons</taxon>
        <taxon>Gunneridae</taxon>
        <taxon>Pentapetalae</taxon>
        <taxon>asterids</taxon>
        <taxon>campanulids</taxon>
        <taxon>Apiales</taxon>
        <taxon>Apiaceae</taxon>
        <taxon>Apioideae</taxon>
        <taxon>apioid superclade</taxon>
        <taxon>Tordylieae</taxon>
        <taxon>Tordyliinae</taxon>
        <taxon>Heracleum</taxon>
    </lineage>
</organism>
<keyword evidence="4" id="KW-1185">Reference proteome</keyword>
<dbReference type="AlphaFoldDB" id="A0AAD8HP67"/>
<dbReference type="EMBL" id="JAUIZM010000008">
    <property type="protein sequence ID" value="KAK1370286.1"/>
    <property type="molecule type" value="Genomic_DNA"/>
</dbReference>
<keyword evidence="2" id="KW-0472">Membrane</keyword>
<evidence type="ECO:0000256" key="2">
    <source>
        <dbReference type="SAM" id="Phobius"/>
    </source>
</evidence>
<feature type="compositionally biased region" description="Polar residues" evidence="1">
    <location>
        <begin position="187"/>
        <end position="200"/>
    </location>
</feature>
<accession>A0AAD8HP67</accession>
<reference evidence="3" key="2">
    <citation type="submission" date="2023-05" db="EMBL/GenBank/DDBJ databases">
        <authorList>
            <person name="Schelkunov M.I."/>
        </authorList>
    </citation>
    <scope>NUCLEOTIDE SEQUENCE</scope>
    <source>
        <strain evidence="3">Hsosn_3</strain>
        <tissue evidence="3">Leaf</tissue>
    </source>
</reference>
<evidence type="ECO:0000313" key="3">
    <source>
        <dbReference type="EMBL" id="KAK1370286.1"/>
    </source>
</evidence>
<evidence type="ECO:0000256" key="1">
    <source>
        <dbReference type="SAM" id="MobiDB-lite"/>
    </source>
</evidence>
<dbReference type="PANTHER" id="PTHR36801:SF3">
    <property type="entry name" value="OS06G0150300 PROTEIN"/>
    <property type="match status" value="1"/>
</dbReference>
<sequence>MGRIFPGVEKLTSSPSIISISLLIACIIATFVVVSSLCGFSLMKKSSSKKESDKPDNSQINTATEDTNLKRKSLPESSESPRSPPKLKHARSSSYHFQTSASFAKLTSSMSTRLQGGMNSLRQSSVREDRFKEWKEKTFRHEDSICKKQIILGEKCRVPDEDDDTILYDEKGDRYITYHPKRPATLPSLSRQGSTHEIPN</sequence>
<proteinExistence type="predicted"/>
<evidence type="ECO:0000313" key="4">
    <source>
        <dbReference type="Proteomes" id="UP001237642"/>
    </source>
</evidence>